<dbReference type="InterPro" id="IPR001647">
    <property type="entry name" value="HTH_TetR"/>
</dbReference>
<evidence type="ECO:0000313" key="8">
    <source>
        <dbReference type="EMBL" id="SOY77895.1"/>
    </source>
</evidence>
<geneLocation type="plasmid" evidence="9">
    <name>CBM2636p</name>
</geneLocation>
<dbReference type="Pfam" id="PF00440">
    <property type="entry name" value="TetR_N"/>
    <property type="match status" value="1"/>
</dbReference>
<sequence length="189" mass="20173">MARPLSADKRQTILEAATRLIAEEGLSASTARIARAAGVAEGTIFIYFGSKDELANQLYLDLKSQLRLAYSEPPGSKDLRESLGQFWSAYVSWGLAHPAQRQAMAKLKVSDRITPTTRASAAESFQVVSGLLIKARSLGALRKQPPAFVGALMVAMAEATIDSIAAEPKLAKTACADGFSAFWRAIATG</sequence>
<feature type="DNA-binding region" description="H-T-H motif" evidence="5">
    <location>
        <begin position="29"/>
        <end position="48"/>
    </location>
</feature>
<evidence type="ECO:0000313" key="10">
    <source>
        <dbReference type="Proteomes" id="UP000254259"/>
    </source>
</evidence>
<dbReference type="Proteomes" id="UP000256297">
    <property type="component" value="Plasmid CBM2589_p"/>
</dbReference>
<dbReference type="Proteomes" id="UP000254259">
    <property type="component" value="Plasmid CBM2636p"/>
</dbReference>
<keyword evidence="2" id="KW-0805">Transcription regulation</keyword>
<evidence type="ECO:0000256" key="5">
    <source>
        <dbReference type="PROSITE-ProRule" id="PRU00335"/>
    </source>
</evidence>
<dbReference type="InterPro" id="IPR009057">
    <property type="entry name" value="Homeodomain-like_sf"/>
</dbReference>
<evidence type="ECO:0000313" key="7">
    <source>
        <dbReference type="EMBL" id="SOY76326.1"/>
    </source>
</evidence>
<dbReference type="GeneID" id="29763538"/>
<evidence type="ECO:0000256" key="2">
    <source>
        <dbReference type="ARBA" id="ARBA00023015"/>
    </source>
</evidence>
<dbReference type="PRINTS" id="PR00455">
    <property type="entry name" value="HTHTETR"/>
</dbReference>
<dbReference type="OMA" id="NSYIDWG"/>
<name>A0A375DC79_9BURK</name>
<geneLocation type="plasmid" evidence="10">
    <name>cbm2636p</name>
</geneLocation>
<evidence type="ECO:0000313" key="11">
    <source>
        <dbReference type="Proteomes" id="UP000257016"/>
    </source>
</evidence>
<reference evidence="10 11" key="1">
    <citation type="submission" date="2018-01" db="EMBL/GenBank/DDBJ databases">
        <authorList>
            <person name="Clerissi C."/>
        </authorList>
    </citation>
    <scope>NUCLEOTIDE SEQUENCE [LARGE SCALE GENOMIC DNA]</scope>
    <source>
        <strain evidence="8">Cupriavidus taiwanensis LMG 19430</strain>
        <strain evidence="7">Cupriavidus taiwanensis STM 3521</strain>
        <strain evidence="9">Cupriavidus taiwanensis SWF 66322</strain>
        <plasmid evidence="11">cbm2586_p</plasmid>
        <plasmid evidence="9">CBM2636p</plasmid>
        <plasmid evidence="10">cbm2636p</plasmid>
    </source>
</reference>
<evidence type="ECO:0000256" key="4">
    <source>
        <dbReference type="ARBA" id="ARBA00023163"/>
    </source>
</evidence>
<dbReference type="AlphaFoldDB" id="A0A375DC79"/>
<dbReference type="EMBL" id="OFSN01000050">
    <property type="protein sequence ID" value="SOY77895.1"/>
    <property type="molecule type" value="Genomic_DNA"/>
</dbReference>
<proteinExistence type="predicted"/>
<dbReference type="PANTHER" id="PTHR30055">
    <property type="entry name" value="HTH-TYPE TRANSCRIPTIONAL REGULATOR RUTR"/>
    <property type="match status" value="1"/>
</dbReference>
<dbReference type="GO" id="GO:0003677">
    <property type="term" value="F:DNA binding"/>
    <property type="evidence" value="ECO:0007669"/>
    <property type="project" value="UniProtKB-UniRule"/>
</dbReference>
<dbReference type="PANTHER" id="PTHR30055:SF222">
    <property type="entry name" value="REGULATORY PROTEIN"/>
    <property type="match status" value="1"/>
</dbReference>
<keyword evidence="9" id="KW-0614">Plasmid</keyword>
<gene>
    <name evidence="8" type="ORF">CBM2586_P30027</name>
    <name evidence="7" type="ORF">CBM2589_P30029</name>
    <name evidence="9" type="ORF">CBM2636_P10038</name>
</gene>
<dbReference type="EMBL" id="LT984815">
    <property type="protein sequence ID" value="SPD69127.1"/>
    <property type="molecule type" value="Genomic_DNA"/>
</dbReference>
<dbReference type="EMBL" id="OFSP01000062">
    <property type="protein sequence ID" value="SOY76326.1"/>
    <property type="molecule type" value="Genomic_DNA"/>
</dbReference>
<evidence type="ECO:0000259" key="6">
    <source>
        <dbReference type="PROSITE" id="PS50977"/>
    </source>
</evidence>
<dbReference type="RefSeq" id="WP_012354430.1">
    <property type="nucleotide sequence ID" value="NZ_CBCRZP010000046.1"/>
</dbReference>
<dbReference type="InterPro" id="IPR050109">
    <property type="entry name" value="HTH-type_TetR-like_transc_reg"/>
</dbReference>
<protein>
    <submittedName>
        <fullName evidence="8">Transcriptional regulator, TetR family</fullName>
    </submittedName>
</protein>
<evidence type="ECO:0000313" key="9">
    <source>
        <dbReference type="EMBL" id="SPD69127.1"/>
    </source>
</evidence>
<feature type="domain" description="HTH tetR-type" evidence="6">
    <location>
        <begin position="7"/>
        <end position="66"/>
    </location>
</feature>
<dbReference type="PROSITE" id="PS01081">
    <property type="entry name" value="HTH_TETR_1"/>
    <property type="match status" value="1"/>
</dbReference>
<keyword evidence="4" id="KW-0804">Transcription</keyword>
<dbReference type="Proteomes" id="UP000257016">
    <property type="component" value="Unassembled WGS sequence"/>
</dbReference>
<dbReference type="Gene3D" id="1.10.357.10">
    <property type="entry name" value="Tetracycline Repressor, domain 2"/>
    <property type="match status" value="1"/>
</dbReference>
<dbReference type="InterPro" id="IPR023772">
    <property type="entry name" value="DNA-bd_HTH_TetR-type_CS"/>
</dbReference>
<keyword evidence="1" id="KW-0678">Repressor</keyword>
<dbReference type="SUPFAM" id="SSF46689">
    <property type="entry name" value="Homeodomain-like"/>
    <property type="match status" value="1"/>
</dbReference>
<keyword evidence="3 5" id="KW-0238">DNA-binding</keyword>
<accession>A0A375DC79</accession>
<evidence type="ECO:0000256" key="3">
    <source>
        <dbReference type="ARBA" id="ARBA00023125"/>
    </source>
</evidence>
<organism evidence="8 11">
    <name type="scientific">Cupriavidus taiwanensis</name>
    <dbReference type="NCBI Taxonomy" id="164546"/>
    <lineage>
        <taxon>Bacteria</taxon>
        <taxon>Pseudomonadati</taxon>
        <taxon>Pseudomonadota</taxon>
        <taxon>Betaproteobacteria</taxon>
        <taxon>Burkholderiales</taxon>
        <taxon>Burkholderiaceae</taxon>
        <taxon>Cupriavidus</taxon>
    </lineage>
</organism>
<geneLocation type="plasmid" evidence="11">
    <name>cbm2586_p</name>
</geneLocation>
<evidence type="ECO:0000256" key="1">
    <source>
        <dbReference type="ARBA" id="ARBA00022491"/>
    </source>
</evidence>
<dbReference type="PROSITE" id="PS50977">
    <property type="entry name" value="HTH_TETR_2"/>
    <property type="match status" value="1"/>
</dbReference>